<dbReference type="RefSeq" id="WP_192765057.1">
    <property type="nucleotide sequence ID" value="NZ_JADBEB010000001.1"/>
</dbReference>
<evidence type="ECO:0000313" key="3">
    <source>
        <dbReference type="Proteomes" id="UP000649753"/>
    </source>
</evidence>
<dbReference type="SUPFAM" id="SSF69318">
    <property type="entry name" value="Integrin alpha N-terminal domain"/>
    <property type="match status" value="1"/>
</dbReference>
<reference evidence="2" key="1">
    <citation type="submission" date="2020-10" db="EMBL/GenBank/DDBJ databases">
        <title>Sequencing the genomes of 1000 actinobacteria strains.</title>
        <authorList>
            <person name="Klenk H.-P."/>
        </authorList>
    </citation>
    <scope>NUCLEOTIDE SEQUENCE</scope>
    <source>
        <strain evidence="2">DSM 46832</strain>
    </source>
</reference>
<dbReference type="InterPro" id="IPR028994">
    <property type="entry name" value="Integrin_alpha_N"/>
</dbReference>
<evidence type="ECO:0000256" key="1">
    <source>
        <dbReference type="SAM" id="SignalP"/>
    </source>
</evidence>
<dbReference type="PROSITE" id="PS51257">
    <property type="entry name" value="PROKAR_LIPOPROTEIN"/>
    <property type="match status" value="1"/>
</dbReference>
<dbReference type="AlphaFoldDB" id="A0A927LZE9"/>
<evidence type="ECO:0008006" key="4">
    <source>
        <dbReference type="Google" id="ProtNLM"/>
    </source>
</evidence>
<evidence type="ECO:0000313" key="2">
    <source>
        <dbReference type="EMBL" id="MBE1484744.1"/>
    </source>
</evidence>
<sequence>MKGRRVAGIAVAAAAATACVLVLGSSIALAGRPGEPIVADVNGDGLPDRAELGAVVGTGTACRVVVRLGLAGGGLGQPQAYSFLFLPAAEPNCPDMGVGLDLDGDGADELAVAWYAGPPTTMTYTLLVLDNFRVARGFDTIYQPSYIGTADFNGDRRQDIYEWTDQGEGFATYLNTGTGLLVPGPVRYCAGPLTPHLANFNGNAAMDVVIAYIEGCGGYFSGVVVVLDDGSQVNLQHDLDGLTSWTVDVIDTNHDGLPDVTTYNQVTGMITTFISVGNGTFVRSPVAIRDYPTVSGVKATGIQVLANDYATDRAKVTIWAPPRWGTVKVTTNRTIIYTPNPVHGRTDVFIYRLTQDGRTSNAAVSLKIID</sequence>
<gene>
    <name evidence="2" type="ORF">H4W31_000382</name>
</gene>
<keyword evidence="1" id="KW-0732">Signal</keyword>
<name>A0A927LZE9_9ACTN</name>
<dbReference type="Pfam" id="PF17963">
    <property type="entry name" value="Big_9"/>
    <property type="match status" value="1"/>
</dbReference>
<dbReference type="PANTHER" id="PTHR46580">
    <property type="entry name" value="SENSOR KINASE-RELATED"/>
    <property type="match status" value="1"/>
</dbReference>
<proteinExistence type="predicted"/>
<protein>
    <recommendedName>
        <fullName evidence="4">VCBS repeat-containing protein</fullName>
    </recommendedName>
</protein>
<dbReference type="EMBL" id="JADBEB010000001">
    <property type="protein sequence ID" value="MBE1484744.1"/>
    <property type="molecule type" value="Genomic_DNA"/>
</dbReference>
<dbReference type="Proteomes" id="UP000649753">
    <property type="component" value="Unassembled WGS sequence"/>
</dbReference>
<comment type="caution">
    <text evidence="2">The sequence shown here is derived from an EMBL/GenBank/DDBJ whole genome shotgun (WGS) entry which is preliminary data.</text>
</comment>
<feature type="chain" id="PRO_5037694484" description="VCBS repeat-containing protein" evidence="1">
    <location>
        <begin position="31"/>
        <end position="370"/>
    </location>
</feature>
<feature type="signal peptide" evidence="1">
    <location>
        <begin position="1"/>
        <end position="30"/>
    </location>
</feature>
<keyword evidence="3" id="KW-1185">Reference proteome</keyword>
<organism evidence="2 3">
    <name type="scientific">Plantactinospora soyae</name>
    <dbReference type="NCBI Taxonomy" id="1544732"/>
    <lineage>
        <taxon>Bacteria</taxon>
        <taxon>Bacillati</taxon>
        <taxon>Actinomycetota</taxon>
        <taxon>Actinomycetes</taxon>
        <taxon>Micromonosporales</taxon>
        <taxon>Micromonosporaceae</taxon>
        <taxon>Plantactinospora</taxon>
    </lineage>
</organism>
<accession>A0A927LZE9</accession>